<sequence length="225" mass="24611">MRAIELKNVSKIYKNGVKALAGVSLTVKQGEFIAVMGQSGSGKSTLLQIAGLLDDCTSGQIIINGNGVSRLNKNVLADIRMKSLGFVFQSFHLDTHLKAYENIMVPMLINAEYKNKSAMKERAIQLAETVGLTNRIEHYPGELSGGEQQRVAIARALANNPDFILADEPTGNLDSKNEIIIFEELKRLSISGKGVLVVSHNDAVKDYADRVLTMKDGILEHTDEK</sequence>
<dbReference type="EMBL" id="JBBMEZ010000009">
    <property type="protein sequence ID" value="MEQ2469608.1"/>
    <property type="molecule type" value="Genomic_DNA"/>
</dbReference>
<dbReference type="CDD" id="cd03255">
    <property type="entry name" value="ABC_MJ0796_LolCDE_FtsE"/>
    <property type="match status" value="1"/>
</dbReference>
<reference evidence="5 6" key="1">
    <citation type="submission" date="2024-03" db="EMBL/GenBank/DDBJ databases">
        <title>Human intestinal bacterial collection.</title>
        <authorList>
            <person name="Pauvert C."/>
            <person name="Hitch T.C.A."/>
            <person name="Clavel T."/>
        </authorList>
    </citation>
    <scope>NUCLEOTIDE SEQUENCE [LARGE SCALE GENOMIC DNA]</scope>
    <source>
        <strain evidence="5 6">CLA-JM-H38</strain>
    </source>
</reference>
<dbReference type="PROSITE" id="PS00211">
    <property type="entry name" value="ABC_TRANSPORTER_1"/>
    <property type="match status" value="1"/>
</dbReference>
<keyword evidence="1" id="KW-0813">Transport</keyword>
<dbReference type="SMART" id="SM00382">
    <property type="entry name" value="AAA"/>
    <property type="match status" value="1"/>
</dbReference>
<evidence type="ECO:0000313" key="5">
    <source>
        <dbReference type="EMBL" id="MEQ2469608.1"/>
    </source>
</evidence>
<dbReference type="InterPro" id="IPR015854">
    <property type="entry name" value="ABC_transpr_LolD-like"/>
</dbReference>
<comment type="caution">
    <text evidence="5">The sequence shown here is derived from an EMBL/GenBank/DDBJ whole genome shotgun (WGS) entry which is preliminary data.</text>
</comment>
<dbReference type="Gene3D" id="3.40.50.300">
    <property type="entry name" value="P-loop containing nucleotide triphosphate hydrolases"/>
    <property type="match status" value="1"/>
</dbReference>
<evidence type="ECO:0000256" key="2">
    <source>
        <dbReference type="ARBA" id="ARBA00022741"/>
    </source>
</evidence>
<dbReference type="GO" id="GO:0005524">
    <property type="term" value="F:ATP binding"/>
    <property type="evidence" value="ECO:0007669"/>
    <property type="project" value="UniProtKB-KW"/>
</dbReference>
<evidence type="ECO:0000256" key="3">
    <source>
        <dbReference type="ARBA" id="ARBA00022840"/>
    </source>
</evidence>
<name>A0ABV1F8B4_9FIRM</name>
<dbReference type="Proteomes" id="UP001490816">
    <property type="component" value="Unassembled WGS sequence"/>
</dbReference>
<proteinExistence type="predicted"/>
<evidence type="ECO:0000256" key="1">
    <source>
        <dbReference type="ARBA" id="ARBA00022448"/>
    </source>
</evidence>
<keyword evidence="3 5" id="KW-0067">ATP-binding</keyword>
<dbReference type="PROSITE" id="PS50893">
    <property type="entry name" value="ABC_TRANSPORTER_2"/>
    <property type="match status" value="1"/>
</dbReference>
<accession>A0ABV1F8B4</accession>
<gene>
    <name evidence="5" type="ORF">WMO39_04565</name>
</gene>
<dbReference type="InterPro" id="IPR003593">
    <property type="entry name" value="AAA+_ATPase"/>
</dbReference>
<evidence type="ECO:0000259" key="4">
    <source>
        <dbReference type="PROSITE" id="PS50893"/>
    </source>
</evidence>
<keyword evidence="2" id="KW-0547">Nucleotide-binding</keyword>
<dbReference type="InterPro" id="IPR017911">
    <property type="entry name" value="MacB-like_ATP-bd"/>
</dbReference>
<dbReference type="RefSeq" id="WP_367285985.1">
    <property type="nucleotide sequence ID" value="NZ_JBBMEZ010000009.1"/>
</dbReference>
<feature type="domain" description="ABC transporter" evidence="4">
    <location>
        <begin position="4"/>
        <end position="225"/>
    </location>
</feature>
<dbReference type="PANTHER" id="PTHR24220">
    <property type="entry name" value="IMPORT ATP-BINDING PROTEIN"/>
    <property type="match status" value="1"/>
</dbReference>
<dbReference type="PANTHER" id="PTHR24220:SF86">
    <property type="entry name" value="ABC TRANSPORTER ABCH.1"/>
    <property type="match status" value="1"/>
</dbReference>
<dbReference type="InterPro" id="IPR003439">
    <property type="entry name" value="ABC_transporter-like_ATP-bd"/>
</dbReference>
<evidence type="ECO:0000313" key="6">
    <source>
        <dbReference type="Proteomes" id="UP001490816"/>
    </source>
</evidence>
<dbReference type="InterPro" id="IPR017871">
    <property type="entry name" value="ABC_transporter-like_CS"/>
</dbReference>
<protein>
    <submittedName>
        <fullName evidence="5">ABC transporter ATP-binding protein</fullName>
    </submittedName>
</protein>
<dbReference type="InterPro" id="IPR027417">
    <property type="entry name" value="P-loop_NTPase"/>
</dbReference>
<dbReference type="SUPFAM" id="SSF52540">
    <property type="entry name" value="P-loop containing nucleoside triphosphate hydrolases"/>
    <property type="match status" value="1"/>
</dbReference>
<dbReference type="Pfam" id="PF00005">
    <property type="entry name" value="ABC_tran"/>
    <property type="match status" value="1"/>
</dbReference>
<organism evidence="5 6">
    <name type="scientific">Ruminococcoides intestinale</name>
    <dbReference type="NCBI Taxonomy" id="3133162"/>
    <lineage>
        <taxon>Bacteria</taxon>
        <taxon>Bacillati</taxon>
        <taxon>Bacillota</taxon>
        <taxon>Clostridia</taxon>
        <taxon>Eubacteriales</taxon>
        <taxon>Oscillospiraceae</taxon>
        <taxon>Ruminococcoides</taxon>
    </lineage>
</organism>
<keyword evidence="6" id="KW-1185">Reference proteome</keyword>